<feature type="compositionally biased region" description="Basic and acidic residues" evidence="13">
    <location>
        <begin position="248"/>
        <end position="257"/>
    </location>
</feature>
<dbReference type="GeneID" id="108668962"/>
<dbReference type="OrthoDB" id="1878647at2759"/>
<dbReference type="InterPro" id="IPR001876">
    <property type="entry name" value="Znf_RanBP2"/>
</dbReference>
<evidence type="ECO:0000256" key="10">
    <source>
        <dbReference type="ARBA" id="ARBA00025731"/>
    </source>
</evidence>
<keyword evidence="4 11" id="KW-0479">Metal-binding</keyword>
<keyword evidence="8 11" id="KW-0694">RNA-binding</keyword>
<dbReference type="Pfam" id="PF00641">
    <property type="entry name" value="Zn_ribbon_RanBP"/>
    <property type="match status" value="2"/>
</dbReference>
<dbReference type="SMART" id="SM00547">
    <property type="entry name" value="ZnF_RBZ"/>
    <property type="match status" value="2"/>
</dbReference>
<comment type="similarity">
    <text evidence="10 11">Belongs to the ZRANB2 family.</text>
</comment>
<evidence type="ECO:0000256" key="9">
    <source>
        <dbReference type="ARBA" id="ARBA00023242"/>
    </source>
</evidence>
<gene>
    <name evidence="16" type="primary">LOC108668962</name>
</gene>
<evidence type="ECO:0000259" key="14">
    <source>
        <dbReference type="PROSITE" id="PS50199"/>
    </source>
</evidence>
<feature type="domain" description="RanBP2-type" evidence="14">
    <location>
        <begin position="14"/>
        <end position="45"/>
    </location>
</feature>
<dbReference type="GO" id="GO:0008270">
    <property type="term" value="F:zinc ion binding"/>
    <property type="evidence" value="ECO:0007669"/>
    <property type="project" value="UniProtKB-KW"/>
</dbReference>
<evidence type="ECO:0000256" key="11">
    <source>
        <dbReference type="PIRNR" id="PIRNR037956"/>
    </source>
</evidence>
<evidence type="ECO:0000256" key="8">
    <source>
        <dbReference type="ARBA" id="ARBA00022884"/>
    </source>
</evidence>
<evidence type="ECO:0000256" key="5">
    <source>
        <dbReference type="ARBA" id="ARBA00022737"/>
    </source>
</evidence>
<dbReference type="InterPro" id="IPR036443">
    <property type="entry name" value="Znf_RanBP2_sf"/>
</dbReference>
<dbReference type="PANTHER" id="PTHR12999">
    <property type="entry name" value="ZINC FINGER RAN-BINDING DOMAIN-CONTAINING PROTEIN 2 ZRANB2-RELATED"/>
    <property type="match status" value="1"/>
</dbReference>
<dbReference type="GO" id="GO:0001530">
    <property type="term" value="F:lipopolysaccharide binding"/>
    <property type="evidence" value="ECO:0007669"/>
    <property type="project" value="TreeGrafter"/>
</dbReference>
<dbReference type="GO" id="GO:0005634">
    <property type="term" value="C:nucleus"/>
    <property type="evidence" value="ECO:0007669"/>
    <property type="project" value="UniProtKB-SubCell"/>
</dbReference>
<feature type="compositionally biased region" description="Basic and acidic residues" evidence="13">
    <location>
        <begin position="192"/>
        <end position="201"/>
    </location>
</feature>
<evidence type="ECO:0000256" key="13">
    <source>
        <dbReference type="SAM" id="MobiDB-lite"/>
    </source>
</evidence>
<evidence type="ECO:0000313" key="16">
    <source>
        <dbReference type="RefSeq" id="XP_018011727.1"/>
    </source>
</evidence>
<dbReference type="GO" id="GO:0003723">
    <property type="term" value="F:RNA binding"/>
    <property type="evidence" value="ECO:0007669"/>
    <property type="project" value="UniProtKB-KW"/>
</dbReference>
<evidence type="ECO:0000256" key="6">
    <source>
        <dbReference type="ARBA" id="ARBA00022771"/>
    </source>
</evidence>
<dbReference type="KEGG" id="hazt:108668962"/>
<dbReference type="OMA" id="WICPDID"/>
<feature type="compositionally biased region" description="Basic residues" evidence="13">
    <location>
        <begin position="258"/>
        <end position="275"/>
    </location>
</feature>
<dbReference type="GO" id="GO:0006396">
    <property type="term" value="P:RNA processing"/>
    <property type="evidence" value="ECO:0007669"/>
    <property type="project" value="InterPro"/>
</dbReference>
<evidence type="ECO:0000256" key="4">
    <source>
        <dbReference type="ARBA" id="ARBA00022723"/>
    </source>
</evidence>
<dbReference type="FunFam" id="4.10.1060.10:FF:000004">
    <property type="entry name" value="Zinc finger Ran-binding domain-containing protein 2"/>
    <property type="match status" value="1"/>
</dbReference>
<feature type="compositionally biased region" description="Acidic residues" evidence="13">
    <location>
        <begin position="165"/>
        <end position="176"/>
    </location>
</feature>
<feature type="compositionally biased region" description="Basic and acidic residues" evidence="13">
    <location>
        <begin position="281"/>
        <end position="291"/>
    </location>
</feature>
<sequence length="304" mass="34265">MASKSHATGSNRGTEADWLCPDPKCGNLNFARRSHCNRCGKAQVMSASEKRKLLGTEIGKAAAEKSHGLFSADDWQCNKCGNVNWARRGTCNLCNAPKVGEVEERTGYGGGFNERTGVEYVEREESDDEFDAFGRRKKKLKGSDNKNKSTSATRQSPERSKQSESDEEDEDDDDGGDLSKYALLSDDEGDDVKDKRDEESKTVNGTSSRPQSCNERSSNTSRQRRSSSSDSERSWSRDRHRSGSSRSYSRDDRSKSRDSRRKSPSSSRRRSRSRSRSSGTGRDRRRSDYSRSRSRSPSRRYSRK</sequence>
<keyword evidence="5" id="KW-0677">Repeat</keyword>
<feature type="compositionally biased region" description="Polar residues" evidence="13">
    <location>
        <begin position="202"/>
        <end position="215"/>
    </location>
</feature>
<dbReference type="PANTHER" id="PTHR12999:SF17">
    <property type="entry name" value="ZINC FINGER RAN-BINDING DOMAIN-CONTAINING PROTEIN 2"/>
    <property type="match status" value="1"/>
</dbReference>
<dbReference type="Gene3D" id="4.10.1060.10">
    <property type="entry name" value="Zinc finger, RanBP2-type"/>
    <property type="match status" value="2"/>
</dbReference>
<dbReference type="PROSITE" id="PS50199">
    <property type="entry name" value="ZF_RANBP2_2"/>
    <property type="match status" value="2"/>
</dbReference>
<feature type="domain" description="RanBP2-type" evidence="14">
    <location>
        <begin position="71"/>
        <end position="100"/>
    </location>
</feature>
<evidence type="ECO:0000256" key="2">
    <source>
        <dbReference type="ARBA" id="ARBA00017543"/>
    </source>
</evidence>
<feature type="compositionally biased region" description="Basic residues" evidence="13">
    <location>
        <begin position="292"/>
        <end position="304"/>
    </location>
</feature>
<accession>A0A8B7NDP5</accession>
<feature type="compositionally biased region" description="Low complexity" evidence="13">
    <location>
        <begin position="216"/>
        <end position="229"/>
    </location>
</feature>
<dbReference type="PIRSF" id="PIRSF037956">
    <property type="entry name" value="UCP037956_ZnF_Ran"/>
    <property type="match status" value="1"/>
</dbReference>
<evidence type="ECO:0000256" key="7">
    <source>
        <dbReference type="ARBA" id="ARBA00022833"/>
    </source>
</evidence>
<protein>
    <recommendedName>
        <fullName evidence="2 11">Zinc finger Ran-binding domain-containing protein 2</fullName>
    </recommendedName>
</protein>
<keyword evidence="15" id="KW-1185">Reference proteome</keyword>
<evidence type="ECO:0000313" key="15">
    <source>
        <dbReference type="Proteomes" id="UP000694843"/>
    </source>
</evidence>
<keyword evidence="6 12" id="KW-0863">Zinc-finger</keyword>
<dbReference type="RefSeq" id="XP_018011727.1">
    <property type="nucleotide sequence ID" value="XM_018156238.2"/>
</dbReference>
<reference evidence="16" key="1">
    <citation type="submission" date="2025-08" db="UniProtKB">
        <authorList>
            <consortium name="RefSeq"/>
        </authorList>
    </citation>
    <scope>IDENTIFICATION</scope>
    <source>
        <tissue evidence="16">Whole organism</tissue>
    </source>
</reference>
<keyword evidence="3" id="KW-0597">Phosphoprotein</keyword>
<dbReference type="InterPro" id="IPR017337">
    <property type="entry name" value="ZRANB2"/>
</dbReference>
<keyword evidence="7 11" id="KW-0862">Zinc</keyword>
<name>A0A8B7NDP5_HYAAZ</name>
<dbReference type="Proteomes" id="UP000694843">
    <property type="component" value="Unplaced"/>
</dbReference>
<dbReference type="SUPFAM" id="SSF90209">
    <property type="entry name" value="Ran binding protein zinc finger-like"/>
    <property type="match status" value="2"/>
</dbReference>
<organism evidence="15 16">
    <name type="scientific">Hyalella azteca</name>
    <name type="common">Amphipod</name>
    <dbReference type="NCBI Taxonomy" id="294128"/>
    <lineage>
        <taxon>Eukaryota</taxon>
        <taxon>Metazoa</taxon>
        <taxon>Ecdysozoa</taxon>
        <taxon>Arthropoda</taxon>
        <taxon>Crustacea</taxon>
        <taxon>Multicrustacea</taxon>
        <taxon>Malacostraca</taxon>
        <taxon>Eumalacostraca</taxon>
        <taxon>Peracarida</taxon>
        <taxon>Amphipoda</taxon>
        <taxon>Senticaudata</taxon>
        <taxon>Talitrida</taxon>
        <taxon>Talitroidea</taxon>
        <taxon>Hyalellidae</taxon>
        <taxon>Hyalella</taxon>
    </lineage>
</organism>
<feature type="region of interest" description="Disordered" evidence="13">
    <location>
        <begin position="123"/>
        <end position="304"/>
    </location>
</feature>
<comment type="subcellular location">
    <subcellularLocation>
        <location evidence="1 11">Nucleus</location>
    </subcellularLocation>
</comment>
<proteinExistence type="inferred from homology"/>
<evidence type="ECO:0000256" key="1">
    <source>
        <dbReference type="ARBA" id="ARBA00004123"/>
    </source>
</evidence>
<dbReference type="AlphaFoldDB" id="A0A8B7NDP5"/>
<evidence type="ECO:0000256" key="3">
    <source>
        <dbReference type="ARBA" id="ARBA00022553"/>
    </source>
</evidence>
<dbReference type="PROSITE" id="PS01358">
    <property type="entry name" value="ZF_RANBP2_1"/>
    <property type="match status" value="2"/>
</dbReference>
<evidence type="ECO:0000256" key="12">
    <source>
        <dbReference type="PROSITE-ProRule" id="PRU00322"/>
    </source>
</evidence>
<keyword evidence="9 11" id="KW-0539">Nucleus</keyword>